<evidence type="ECO:0000313" key="2">
    <source>
        <dbReference type="EMBL" id="SDC73288.1"/>
    </source>
</evidence>
<dbReference type="OrthoDB" id="2974643at2"/>
<dbReference type="AlphaFoldDB" id="A0A1G6NZX3"/>
<feature type="transmembrane region" description="Helical" evidence="1">
    <location>
        <begin position="73"/>
        <end position="91"/>
    </location>
</feature>
<keyword evidence="3" id="KW-1185">Reference proteome</keyword>
<dbReference type="RefSeq" id="WP_090776660.1">
    <property type="nucleotide sequence ID" value="NZ_FMYM01000014.1"/>
</dbReference>
<reference evidence="3" key="1">
    <citation type="submission" date="2016-09" db="EMBL/GenBank/DDBJ databases">
        <authorList>
            <person name="Varghese N."/>
            <person name="Submissions S."/>
        </authorList>
    </citation>
    <scope>NUCLEOTIDE SEQUENCE [LARGE SCALE GENOMIC DNA]</scope>
    <source>
        <strain evidence="3">25nlg</strain>
    </source>
</reference>
<name>A0A1G6NZX3_9BACI</name>
<protein>
    <submittedName>
        <fullName evidence="2">Uncharacterized protein</fullName>
    </submittedName>
</protein>
<feature type="transmembrane region" description="Helical" evidence="1">
    <location>
        <begin position="5"/>
        <end position="23"/>
    </location>
</feature>
<keyword evidence="1" id="KW-1133">Transmembrane helix</keyword>
<dbReference type="STRING" id="1464122.SAMN05421737_11427"/>
<organism evidence="2 3">
    <name type="scientific">Shouchella lonarensis</name>
    <dbReference type="NCBI Taxonomy" id="1464122"/>
    <lineage>
        <taxon>Bacteria</taxon>
        <taxon>Bacillati</taxon>
        <taxon>Bacillota</taxon>
        <taxon>Bacilli</taxon>
        <taxon>Bacillales</taxon>
        <taxon>Bacillaceae</taxon>
        <taxon>Shouchella</taxon>
    </lineage>
</organism>
<evidence type="ECO:0000313" key="3">
    <source>
        <dbReference type="Proteomes" id="UP000242662"/>
    </source>
</evidence>
<dbReference type="EMBL" id="FMYM01000014">
    <property type="protein sequence ID" value="SDC73288.1"/>
    <property type="molecule type" value="Genomic_DNA"/>
</dbReference>
<proteinExistence type="predicted"/>
<keyword evidence="1" id="KW-0472">Membrane</keyword>
<dbReference type="Proteomes" id="UP000242662">
    <property type="component" value="Unassembled WGS sequence"/>
</dbReference>
<keyword evidence="1" id="KW-0812">Transmembrane</keyword>
<accession>A0A1G6NZX3</accession>
<sequence length="100" mass="11738">MKKLIASYVMLLGGIVYLLYQFTRSELYLPHMSVHGDNPISFHWRYVGIDTGFSRDGSTCESMSESIHYFPLSPFYLMVFISLVLFIMFLVKRRKDRSLK</sequence>
<evidence type="ECO:0000256" key="1">
    <source>
        <dbReference type="SAM" id="Phobius"/>
    </source>
</evidence>
<gene>
    <name evidence="2" type="ORF">SAMN05421737_11427</name>
</gene>